<organism evidence="2 3">
    <name type="scientific">Pedobacter metabolipauper</name>
    <dbReference type="NCBI Taxonomy" id="425513"/>
    <lineage>
        <taxon>Bacteria</taxon>
        <taxon>Pseudomonadati</taxon>
        <taxon>Bacteroidota</taxon>
        <taxon>Sphingobacteriia</taxon>
        <taxon>Sphingobacteriales</taxon>
        <taxon>Sphingobacteriaceae</taxon>
        <taxon>Pedobacter</taxon>
    </lineage>
</organism>
<protein>
    <submittedName>
        <fullName evidence="2">Uncharacterized protein</fullName>
    </submittedName>
</protein>
<evidence type="ECO:0000313" key="2">
    <source>
        <dbReference type="EMBL" id="TDQ10006.1"/>
    </source>
</evidence>
<keyword evidence="1" id="KW-0812">Transmembrane</keyword>
<proteinExistence type="predicted"/>
<gene>
    <name evidence="2" type="ORF">ATK78_2165</name>
</gene>
<dbReference type="Proteomes" id="UP000295620">
    <property type="component" value="Unassembled WGS sequence"/>
</dbReference>
<dbReference type="EMBL" id="SNYC01000004">
    <property type="protein sequence ID" value="TDQ10006.1"/>
    <property type="molecule type" value="Genomic_DNA"/>
</dbReference>
<comment type="caution">
    <text evidence="2">The sequence shown here is derived from an EMBL/GenBank/DDBJ whole genome shotgun (WGS) entry which is preliminary data.</text>
</comment>
<keyword evidence="1" id="KW-1133">Transmembrane helix</keyword>
<keyword evidence="3" id="KW-1185">Reference proteome</keyword>
<accession>A0A4R6SX54</accession>
<dbReference type="AlphaFoldDB" id="A0A4R6SX54"/>
<feature type="transmembrane region" description="Helical" evidence="1">
    <location>
        <begin position="6"/>
        <end position="23"/>
    </location>
</feature>
<sequence>MVKKIIIIGLVLFAAFNIFLYLIPKDKGVIYTDIEKTELFLYSGHKYKVVTAGSSLIGRFTLKAKTNKNYFNLSLPPSGGCSGVKIIKLSNKIPDTLYLETNYISRGYNKPLIAHTFEPTSHYPKSYFPALQEKNKFFPFFINYLKPGNMDLPSKKRPQGKLFDKLFAKTKEEYSKALNPKEWNAILKELKEDLNYLTAKGCVVVFFEVPLEKEFRNAPKFTFERKSLKAFFNDSKYKWMPPDTTQTYYTGDGKHLLQESFIQFDEYFSHQASMLKQ</sequence>
<evidence type="ECO:0000313" key="3">
    <source>
        <dbReference type="Proteomes" id="UP000295620"/>
    </source>
</evidence>
<keyword evidence="1" id="KW-0472">Membrane</keyword>
<name>A0A4R6SX54_9SPHI</name>
<reference evidence="2 3" key="1">
    <citation type="submission" date="2019-03" db="EMBL/GenBank/DDBJ databases">
        <title>Genomic Encyclopedia of Archaeal and Bacterial Type Strains, Phase II (KMG-II): from individual species to whole genera.</title>
        <authorList>
            <person name="Goeker M."/>
        </authorList>
    </citation>
    <scope>NUCLEOTIDE SEQUENCE [LARGE SCALE GENOMIC DNA]</scope>
    <source>
        <strain evidence="2 3">DSM 19035</strain>
    </source>
</reference>
<evidence type="ECO:0000256" key="1">
    <source>
        <dbReference type="SAM" id="Phobius"/>
    </source>
</evidence>
<dbReference type="OrthoDB" id="653624at2"/>
<dbReference type="RefSeq" id="WP_133576048.1">
    <property type="nucleotide sequence ID" value="NZ_SNYC01000004.1"/>
</dbReference>